<reference evidence="1 2" key="1">
    <citation type="submission" date="2013-11" db="EMBL/GenBank/DDBJ databases">
        <title>The Genome Sequence of Phytophthora parasitica P10297.</title>
        <authorList>
            <consortium name="The Broad Institute Genomics Platform"/>
            <person name="Russ C."/>
            <person name="Tyler B."/>
            <person name="Panabieres F."/>
            <person name="Shan W."/>
            <person name="Tripathy S."/>
            <person name="Grunwald N."/>
            <person name="Machado M."/>
            <person name="Johnson C.S."/>
            <person name="Walker B."/>
            <person name="Young S.K."/>
            <person name="Zeng Q."/>
            <person name="Gargeya S."/>
            <person name="Fitzgerald M."/>
            <person name="Haas B."/>
            <person name="Abouelleil A."/>
            <person name="Allen A.W."/>
            <person name="Alvarado L."/>
            <person name="Arachchi H.M."/>
            <person name="Berlin A.M."/>
            <person name="Chapman S.B."/>
            <person name="Gainer-Dewar J."/>
            <person name="Goldberg J."/>
            <person name="Griggs A."/>
            <person name="Gujja S."/>
            <person name="Hansen M."/>
            <person name="Howarth C."/>
            <person name="Imamovic A."/>
            <person name="Ireland A."/>
            <person name="Larimer J."/>
            <person name="McCowan C."/>
            <person name="Murphy C."/>
            <person name="Pearson M."/>
            <person name="Poon T.W."/>
            <person name="Priest M."/>
            <person name="Roberts A."/>
            <person name="Saif S."/>
            <person name="Shea T."/>
            <person name="Sisk P."/>
            <person name="Sykes S."/>
            <person name="Wortman J."/>
            <person name="Nusbaum C."/>
            <person name="Birren B."/>
        </authorList>
    </citation>
    <scope>NUCLEOTIDE SEQUENCE [LARGE SCALE GENOMIC DNA]</scope>
    <source>
        <strain evidence="1 2">P10297</strain>
    </source>
</reference>
<proteinExistence type="predicted"/>
<gene>
    <name evidence="1" type="ORF">F442_14929</name>
</gene>
<evidence type="ECO:0000313" key="2">
    <source>
        <dbReference type="Proteomes" id="UP000018948"/>
    </source>
</evidence>
<sequence>MNTTTTAPLSTTVPQLNKYSAASRNCRFFSNYNPVTSIYSYSTDHNSTVSIYHLLALPPTRIATLQATTAPLFDDRPVFFSDSSSVTSYYSFFSNYNPVTSIYSYSTDHNSTVSIYHLLALPPTRIATLQATTAPLFDDRPVFFSDSSSVTSYYTGYAYSDITKKVSYSTRH</sequence>
<dbReference type="EMBL" id="ANIY01003155">
    <property type="protein sequence ID" value="ETP37249.1"/>
    <property type="molecule type" value="Genomic_DNA"/>
</dbReference>
<evidence type="ECO:0000313" key="1">
    <source>
        <dbReference type="EMBL" id="ETP37249.1"/>
    </source>
</evidence>
<organism evidence="1 2">
    <name type="scientific">Phytophthora nicotianae P10297</name>
    <dbReference type="NCBI Taxonomy" id="1317064"/>
    <lineage>
        <taxon>Eukaryota</taxon>
        <taxon>Sar</taxon>
        <taxon>Stramenopiles</taxon>
        <taxon>Oomycota</taxon>
        <taxon>Peronosporomycetes</taxon>
        <taxon>Peronosporales</taxon>
        <taxon>Peronosporaceae</taxon>
        <taxon>Phytophthora</taxon>
    </lineage>
</organism>
<dbReference type="AlphaFoldDB" id="W2YSV6"/>
<accession>W2YSV6</accession>
<name>W2YSV6_PHYNI</name>
<dbReference type="Proteomes" id="UP000018948">
    <property type="component" value="Unassembled WGS sequence"/>
</dbReference>
<comment type="caution">
    <text evidence="1">The sequence shown here is derived from an EMBL/GenBank/DDBJ whole genome shotgun (WGS) entry which is preliminary data.</text>
</comment>
<protein>
    <submittedName>
        <fullName evidence="1">Uncharacterized protein</fullName>
    </submittedName>
</protein>